<dbReference type="PANTHER" id="PTHR13887:SF14">
    <property type="entry name" value="DISULFIDE BOND FORMATION PROTEIN D"/>
    <property type="match status" value="1"/>
</dbReference>
<evidence type="ECO:0000259" key="5">
    <source>
        <dbReference type="PROSITE" id="PS51352"/>
    </source>
</evidence>
<organism evidence="6 7">
    <name type="scientific">Haematospirillum jordaniae</name>
    <dbReference type="NCBI Taxonomy" id="1549855"/>
    <lineage>
        <taxon>Bacteria</taxon>
        <taxon>Pseudomonadati</taxon>
        <taxon>Pseudomonadota</taxon>
        <taxon>Alphaproteobacteria</taxon>
        <taxon>Rhodospirillales</taxon>
        <taxon>Novispirillaceae</taxon>
        <taxon>Haematospirillum</taxon>
    </lineage>
</organism>
<accession>A0A143DDV6</accession>
<keyword evidence="3" id="KW-1015">Disulfide bond</keyword>
<sequence>MPLYPFLRRLALCLAGLIAVGIAFPTTTWSSSQIDRTELHREIRSYLLEHPEVITEAIDVLRARQAEQAETELRSVLETRRSELVASTVDPVLGNAKGDVTIVSFSDYQCGYCKRMLKPLMEVLKQDPNVRIVFKELPVLGPMSTNAAEAALAAHMQGKYRAFYTAMMEHRGALTEAVLRDTAQKAGLDMKRLDRDIKQKSIAGTLEKNIALATALGIRGTPAFVVGDRILPGAVDTNTLMTAIKSAREAS</sequence>
<reference evidence="6 7" key="1">
    <citation type="submission" date="2016-02" db="EMBL/GenBank/DDBJ databases">
        <title>Complete Genome of H5569, the type strain of the newly described species Haematospirillium jordaniae.</title>
        <authorList>
            <person name="Nicholson A.C."/>
            <person name="Humrighouse B.W."/>
            <person name="Loparov V."/>
            <person name="McQuiston J.R."/>
        </authorList>
    </citation>
    <scope>NUCLEOTIDE SEQUENCE [LARGE SCALE GENOMIC DNA]</scope>
    <source>
        <strain evidence="6 7">H5569</strain>
    </source>
</reference>
<evidence type="ECO:0000313" key="7">
    <source>
        <dbReference type="Proteomes" id="UP000076066"/>
    </source>
</evidence>
<dbReference type="Proteomes" id="UP000076066">
    <property type="component" value="Chromosome"/>
</dbReference>
<dbReference type="RefSeq" id="WP_066134810.1">
    <property type="nucleotide sequence ID" value="NZ_CP014525.1"/>
</dbReference>
<keyword evidence="4" id="KW-0676">Redox-active center</keyword>
<evidence type="ECO:0000256" key="2">
    <source>
        <dbReference type="ARBA" id="ARBA00023002"/>
    </source>
</evidence>
<dbReference type="AlphaFoldDB" id="A0A143DDV6"/>
<dbReference type="KEGG" id="hjo:AY555_06165"/>
<evidence type="ECO:0000256" key="1">
    <source>
        <dbReference type="ARBA" id="ARBA00022729"/>
    </source>
</evidence>
<dbReference type="InterPro" id="IPR001853">
    <property type="entry name" value="DSBA-like_thioredoxin_dom"/>
</dbReference>
<name>A0A143DDV6_9PROT</name>
<proteinExistence type="predicted"/>
<dbReference type="GeneID" id="53316739"/>
<evidence type="ECO:0000256" key="4">
    <source>
        <dbReference type="ARBA" id="ARBA00023284"/>
    </source>
</evidence>
<keyword evidence="7" id="KW-1185">Reference proteome</keyword>
<protein>
    <recommendedName>
        <fullName evidence="5">Thioredoxin domain-containing protein</fullName>
    </recommendedName>
</protein>
<feature type="domain" description="Thioredoxin" evidence="5">
    <location>
        <begin position="60"/>
        <end position="249"/>
    </location>
</feature>
<dbReference type="EMBL" id="CP014525">
    <property type="protein sequence ID" value="AMW34836.1"/>
    <property type="molecule type" value="Genomic_DNA"/>
</dbReference>
<dbReference type="InterPro" id="IPR036249">
    <property type="entry name" value="Thioredoxin-like_sf"/>
</dbReference>
<evidence type="ECO:0000256" key="3">
    <source>
        <dbReference type="ARBA" id="ARBA00023157"/>
    </source>
</evidence>
<keyword evidence="2" id="KW-0560">Oxidoreductase</keyword>
<evidence type="ECO:0000313" key="6">
    <source>
        <dbReference type="EMBL" id="AMW34836.1"/>
    </source>
</evidence>
<dbReference type="PANTHER" id="PTHR13887">
    <property type="entry name" value="GLUTATHIONE S-TRANSFERASE KAPPA"/>
    <property type="match status" value="1"/>
</dbReference>
<dbReference type="GO" id="GO:0016491">
    <property type="term" value="F:oxidoreductase activity"/>
    <property type="evidence" value="ECO:0007669"/>
    <property type="project" value="UniProtKB-KW"/>
</dbReference>
<dbReference type="Pfam" id="PF18312">
    <property type="entry name" value="ScsC_N"/>
    <property type="match status" value="1"/>
</dbReference>
<dbReference type="Pfam" id="PF01323">
    <property type="entry name" value="DSBA"/>
    <property type="match status" value="1"/>
</dbReference>
<dbReference type="STRING" id="1549855.AY555_06165"/>
<dbReference type="InterPro" id="IPR013766">
    <property type="entry name" value="Thioredoxin_domain"/>
</dbReference>
<dbReference type="CDD" id="cd03023">
    <property type="entry name" value="DsbA_Com1_like"/>
    <property type="match status" value="1"/>
</dbReference>
<keyword evidence="1" id="KW-0732">Signal</keyword>
<gene>
    <name evidence="6" type="ORF">AY555_06165</name>
</gene>
<dbReference type="SUPFAM" id="SSF52833">
    <property type="entry name" value="Thioredoxin-like"/>
    <property type="match status" value="1"/>
</dbReference>
<dbReference type="PROSITE" id="PS51352">
    <property type="entry name" value="THIOREDOXIN_2"/>
    <property type="match status" value="1"/>
</dbReference>
<dbReference type="InterPro" id="IPR041205">
    <property type="entry name" value="ScsC_N"/>
</dbReference>
<dbReference type="OrthoDB" id="9780147at2"/>
<dbReference type="Gene3D" id="3.40.30.10">
    <property type="entry name" value="Glutaredoxin"/>
    <property type="match status" value="1"/>
</dbReference>